<dbReference type="PATRIC" id="fig|745776.4.peg.1938"/>
<organism evidence="1 2">
    <name type="scientific">Deinococcus gobiensis (strain DSM 21396 / JCM 16679 / CGMCC 1.7299 / I-0)</name>
    <dbReference type="NCBI Taxonomy" id="745776"/>
    <lineage>
        <taxon>Bacteria</taxon>
        <taxon>Thermotogati</taxon>
        <taxon>Deinococcota</taxon>
        <taxon>Deinococci</taxon>
        <taxon>Deinococcales</taxon>
        <taxon>Deinococcaceae</taxon>
        <taxon>Deinococcus</taxon>
    </lineage>
</organism>
<dbReference type="RefSeq" id="WP_014685298.1">
    <property type="nucleotide sequence ID" value="NC_017790.1"/>
</dbReference>
<dbReference type="KEGG" id="dgo:DGo_CA1888"/>
<dbReference type="OrthoDB" id="66938at2"/>
<protein>
    <recommendedName>
        <fullName evidence="3">Terminase small subunit</fullName>
    </recommendedName>
</protein>
<accession>H8GX86</accession>
<dbReference type="InterPro" id="IPR005335">
    <property type="entry name" value="Terminase_ssu"/>
</dbReference>
<dbReference type="Gene3D" id="1.10.10.1400">
    <property type="entry name" value="Terminase, small subunit, N-terminal DNA-binding domain, HTH motif"/>
    <property type="match status" value="1"/>
</dbReference>
<dbReference type="EMBL" id="CP002191">
    <property type="protein sequence ID" value="AFD25815.1"/>
    <property type="molecule type" value="Genomic_DNA"/>
</dbReference>
<evidence type="ECO:0000313" key="2">
    <source>
        <dbReference type="Proteomes" id="UP000007575"/>
    </source>
</evidence>
<evidence type="ECO:0008006" key="3">
    <source>
        <dbReference type="Google" id="ProtNLM"/>
    </source>
</evidence>
<sequence length="238" mass="26134">MTHDAPLPPSADELGAALPPKQRRFADYYLGSTKLNQSAAALKAGYKDHREGWNLVRLPAVKAYIAARMAEAPDVMSKDEVAARLTMEARNTVDMDDFVTVAPTPRTFWVPALEHQPVKDLAKDRGLQPEDLDVYDLDSAFGADNVSRTSDGDLLIKVATIAQDVQIDWQAAKNAGAFSGLAMFKRHPDGTIEYKVKDTTKTLQLLGQLHNMFGNRQVLENPDGSPIKFIVGVAEDDL</sequence>
<dbReference type="STRING" id="745776.DGo_CA1888"/>
<dbReference type="Pfam" id="PF03592">
    <property type="entry name" value="Terminase_2"/>
    <property type="match status" value="1"/>
</dbReference>
<evidence type="ECO:0000313" key="1">
    <source>
        <dbReference type="EMBL" id="AFD25815.1"/>
    </source>
</evidence>
<dbReference type="AlphaFoldDB" id="H8GX86"/>
<dbReference type="GO" id="GO:0051276">
    <property type="term" value="P:chromosome organization"/>
    <property type="evidence" value="ECO:0007669"/>
    <property type="project" value="InterPro"/>
</dbReference>
<proteinExistence type="predicted"/>
<dbReference type="Proteomes" id="UP000007575">
    <property type="component" value="Chromosome"/>
</dbReference>
<reference evidence="1 2" key="1">
    <citation type="journal article" date="2012" name="PLoS ONE">
        <title>Genome sequence and transcriptome analysis of the radioresistant bacterium Deinococcus gobiensis: insights into the extreme environmental adaptations.</title>
        <authorList>
            <person name="Yuan M."/>
            <person name="Chen M."/>
            <person name="Zhang W."/>
            <person name="Lu W."/>
            <person name="Wang J."/>
            <person name="Yang M."/>
            <person name="Zhao P."/>
            <person name="Tang R."/>
            <person name="Li X."/>
            <person name="Hao Y."/>
            <person name="Zhou Z."/>
            <person name="Zhan Y."/>
            <person name="Yu H."/>
            <person name="Teng C."/>
            <person name="Yan Y."/>
            <person name="Ping S."/>
            <person name="Wang Y."/>
            <person name="Lin M."/>
        </authorList>
    </citation>
    <scope>NUCLEOTIDE SEQUENCE [LARGE SCALE GENOMIC DNA]</scope>
    <source>
        <strain evidence="1 2">I-0</strain>
    </source>
</reference>
<keyword evidence="2" id="KW-1185">Reference proteome</keyword>
<gene>
    <name evidence="1" type="ordered locus">DGo_CA1888</name>
</gene>
<name>H8GX86_DEIGI</name>
<dbReference type="InterPro" id="IPR038713">
    <property type="entry name" value="Terminase_Gp1_N_sf"/>
</dbReference>
<dbReference type="HOGENOM" id="CLU_1218181_0_0_0"/>